<keyword evidence="3" id="KW-1185">Reference proteome</keyword>
<evidence type="ECO:0000313" key="3">
    <source>
        <dbReference type="Proteomes" id="UP000621436"/>
    </source>
</evidence>
<dbReference type="AlphaFoldDB" id="A0A931AP46"/>
<name>A0A931AP46_9FIRM</name>
<reference evidence="2" key="1">
    <citation type="submission" date="2020-11" db="EMBL/GenBank/DDBJ databases">
        <title>Halonatronomonas betainensis gen. nov., sp. nov. a novel haloalkaliphilic representative of the family Halanaerobiacae capable of betaine degradation.</title>
        <authorList>
            <person name="Boltyanskaya Y."/>
            <person name="Kevbrin V."/>
            <person name="Detkova E."/>
            <person name="Grouzdev D.S."/>
            <person name="Koziaeva V."/>
            <person name="Zhilina T."/>
        </authorList>
    </citation>
    <scope>NUCLEOTIDE SEQUENCE</scope>
    <source>
        <strain evidence="2">Z-7014</strain>
    </source>
</reference>
<dbReference type="SUPFAM" id="SSF49464">
    <property type="entry name" value="Carboxypeptidase regulatory domain-like"/>
    <property type="match status" value="1"/>
</dbReference>
<evidence type="ECO:0000313" key="2">
    <source>
        <dbReference type="EMBL" id="MBF8436312.1"/>
    </source>
</evidence>
<sequence>MRNIKKIVFSIMVLFVVFAITGCSSSSDIVTFTGDRPVRGEVSGTVVETFSDDNPVEDARIVRTDSNSVTYSESDGNYRLEDVDNNTEITVTRDGYEPVSRTVEVEEDGQTININFRLYKEYSEDDESDSDNGNEESTISADLLFELNWQEGVEDLDAHLIVPDSNDSSQEGYHIYYQDQGSRNSYPYAELDQDILTYENNEPETIRIERLYEGRYIYFIKNFSMYDSDNREDVPEISDSEAMVRVRENGEWTEYEAPTDENGMHWHLFDIIVDENGYEIDYINEFTDDEPGLD</sequence>
<keyword evidence="2" id="KW-0121">Carboxypeptidase</keyword>
<dbReference type="Gene3D" id="2.60.40.1120">
    <property type="entry name" value="Carboxypeptidase-like, regulatory domain"/>
    <property type="match status" value="1"/>
</dbReference>
<dbReference type="GO" id="GO:0004180">
    <property type="term" value="F:carboxypeptidase activity"/>
    <property type="evidence" value="ECO:0007669"/>
    <property type="project" value="UniProtKB-KW"/>
</dbReference>
<keyword evidence="2" id="KW-0378">Hydrolase</keyword>
<dbReference type="RefSeq" id="WP_270453129.1">
    <property type="nucleotide sequence ID" value="NZ_JADPIE010000002.1"/>
</dbReference>
<dbReference type="Proteomes" id="UP000621436">
    <property type="component" value="Unassembled WGS sequence"/>
</dbReference>
<gene>
    <name evidence="2" type="ORF">I0Q91_04405</name>
</gene>
<dbReference type="Pfam" id="PF13620">
    <property type="entry name" value="CarboxypepD_reg"/>
    <property type="match status" value="1"/>
</dbReference>
<dbReference type="PROSITE" id="PS51257">
    <property type="entry name" value="PROKAR_LIPOPROTEIN"/>
    <property type="match status" value="1"/>
</dbReference>
<comment type="caution">
    <text evidence="2">The sequence shown here is derived from an EMBL/GenBank/DDBJ whole genome shotgun (WGS) entry which is preliminary data.</text>
</comment>
<organism evidence="2 3">
    <name type="scientific">Halonatronomonas betaini</name>
    <dbReference type="NCBI Taxonomy" id="2778430"/>
    <lineage>
        <taxon>Bacteria</taxon>
        <taxon>Bacillati</taxon>
        <taxon>Bacillota</taxon>
        <taxon>Clostridia</taxon>
        <taxon>Halanaerobiales</taxon>
        <taxon>Halarsenatibacteraceae</taxon>
        <taxon>Halonatronomonas</taxon>
    </lineage>
</organism>
<dbReference type="EMBL" id="JADPIE010000002">
    <property type="protein sequence ID" value="MBF8436312.1"/>
    <property type="molecule type" value="Genomic_DNA"/>
</dbReference>
<evidence type="ECO:0000256" key="1">
    <source>
        <dbReference type="SAM" id="SignalP"/>
    </source>
</evidence>
<accession>A0A931AP46</accession>
<protein>
    <submittedName>
        <fullName evidence="2">Carboxypeptidase regulatory-like domain-containing protein</fullName>
    </submittedName>
</protein>
<proteinExistence type="predicted"/>
<keyword evidence="2" id="KW-0645">Protease</keyword>
<dbReference type="InterPro" id="IPR008969">
    <property type="entry name" value="CarboxyPept-like_regulatory"/>
</dbReference>
<feature type="chain" id="PRO_5038470238" evidence="1">
    <location>
        <begin position="20"/>
        <end position="294"/>
    </location>
</feature>
<keyword evidence="1" id="KW-0732">Signal</keyword>
<feature type="signal peptide" evidence="1">
    <location>
        <begin position="1"/>
        <end position="19"/>
    </location>
</feature>